<reference evidence="1" key="1">
    <citation type="journal article" date="2019" name="bioRxiv">
        <title>The Genome of the Zebra Mussel, Dreissena polymorpha: A Resource for Invasive Species Research.</title>
        <authorList>
            <person name="McCartney M.A."/>
            <person name="Auch B."/>
            <person name="Kono T."/>
            <person name="Mallez S."/>
            <person name="Zhang Y."/>
            <person name="Obille A."/>
            <person name="Becker A."/>
            <person name="Abrahante J.E."/>
            <person name="Garbe J."/>
            <person name="Badalamenti J.P."/>
            <person name="Herman A."/>
            <person name="Mangelson H."/>
            <person name="Liachko I."/>
            <person name="Sullivan S."/>
            <person name="Sone E.D."/>
            <person name="Koren S."/>
            <person name="Silverstein K.A.T."/>
            <person name="Beckman K.B."/>
            <person name="Gohl D.M."/>
        </authorList>
    </citation>
    <scope>NUCLEOTIDE SEQUENCE</scope>
    <source>
        <strain evidence="1">Duluth1</strain>
        <tissue evidence="1">Whole animal</tissue>
    </source>
</reference>
<evidence type="ECO:0000313" key="1">
    <source>
        <dbReference type="EMBL" id="KAH3840737.1"/>
    </source>
</evidence>
<accession>A0A9D4QS82</accession>
<dbReference type="AlphaFoldDB" id="A0A9D4QS82"/>
<name>A0A9D4QS82_DREPO</name>
<sequence>MAKRKEMKRLDLMDILNCKVGPFTDSGKCEKCLVNGSLNKVAKLQKIKLEVQLPKERSKLLHRVDSIFTI</sequence>
<evidence type="ECO:0000313" key="2">
    <source>
        <dbReference type="Proteomes" id="UP000828390"/>
    </source>
</evidence>
<reference evidence="1" key="2">
    <citation type="submission" date="2020-11" db="EMBL/GenBank/DDBJ databases">
        <authorList>
            <person name="McCartney M.A."/>
            <person name="Auch B."/>
            <person name="Kono T."/>
            <person name="Mallez S."/>
            <person name="Becker A."/>
            <person name="Gohl D.M."/>
            <person name="Silverstein K.A.T."/>
            <person name="Koren S."/>
            <person name="Bechman K.B."/>
            <person name="Herman A."/>
            <person name="Abrahante J.E."/>
            <person name="Garbe J."/>
        </authorList>
    </citation>
    <scope>NUCLEOTIDE SEQUENCE</scope>
    <source>
        <strain evidence="1">Duluth1</strain>
        <tissue evidence="1">Whole animal</tissue>
    </source>
</reference>
<gene>
    <name evidence="1" type="ORF">DPMN_114193</name>
</gene>
<dbReference type="EMBL" id="JAIWYP010000004">
    <property type="protein sequence ID" value="KAH3840737.1"/>
    <property type="molecule type" value="Genomic_DNA"/>
</dbReference>
<dbReference type="Proteomes" id="UP000828390">
    <property type="component" value="Unassembled WGS sequence"/>
</dbReference>
<keyword evidence="2" id="KW-1185">Reference proteome</keyword>
<comment type="caution">
    <text evidence="1">The sequence shown here is derived from an EMBL/GenBank/DDBJ whole genome shotgun (WGS) entry which is preliminary data.</text>
</comment>
<organism evidence="1 2">
    <name type="scientific">Dreissena polymorpha</name>
    <name type="common">Zebra mussel</name>
    <name type="synonym">Mytilus polymorpha</name>
    <dbReference type="NCBI Taxonomy" id="45954"/>
    <lineage>
        <taxon>Eukaryota</taxon>
        <taxon>Metazoa</taxon>
        <taxon>Spiralia</taxon>
        <taxon>Lophotrochozoa</taxon>
        <taxon>Mollusca</taxon>
        <taxon>Bivalvia</taxon>
        <taxon>Autobranchia</taxon>
        <taxon>Heteroconchia</taxon>
        <taxon>Euheterodonta</taxon>
        <taxon>Imparidentia</taxon>
        <taxon>Neoheterodontei</taxon>
        <taxon>Myida</taxon>
        <taxon>Dreissenoidea</taxon>
        <taxon>Dreissenidae</taxon>
        <taxon>Dreissena</taxon>
    </lineage>
</organism>
<proteinExistence type="predicted"/>
<protein>
    <submittedName>
        <fullName evidence="1">Uncharacterized protein</fullName>
    </submittedName>
</protein>